<comment type="subcellular location">
    <subcellularLocation>
        <location evidence="1">Cytoplasm</location>
    </subcellularLocation>
</comment>
<dbReference type="EC" id="3.6.1.-" evidence="1"/>
<sequence length="491" mass="55888">MDNFNVYKDIKARTNGEIYIGVVGPVRTGKSTFIKRFMDLLVIPNIEDVHSRERAIDELPQSAQGKTVMTTEPKFIPKEAVDIQVLGDVDLSVRMIDCVGYMVEGALGHTENEQERLVKTPWFDYEIPFTQAAEIGTKKVINDHSTIGIVVTCDGSFGDIPRDNYLVPEERTIEELKRIGKPFVVLLNSNHPLSEDTKLLAEKMGEKYDVMVMPVNCEQLKKEDINKILSNVLSVFPITEISFYLPKWIEMFPRDHYIKKSIIDTAKEMLRKLHLMKDVNEENCRVDNPYVNEFKVDKMVMEDGSVKMIVDIDNRFYYDIISEMTGIPVSGEYEFMKMIKELAARKQEYEKVSSACEQVKHKGYGVVSPSQNEIVIEEPQVIRHGNKYGVKIKANAPSVHMIQANIETEIAPIVGTEEQALDLIAYMKEQAETSPEGIWETNIFGKTMKQLVDEGIASKINKMNDDSQMKLQETMQRIINESNGGLICIII</sequence>
<dbReference type="Pfam" id="PF20439">
    <property type="entry name" value="SpoIVA_C"/>
    <property type="match status" value="1"/>
</dbReference>
<evidence type="ECO:0000259" key="3">
    <source>
        <dbReference type="Pfam" id="PF20438"/>
    </source>
</evidence>
<accession>A0A3D2X6N9</accession>
<evidence type="ECO:0000259" key="2">
    <source>
        <dbReference type="Pfam" id="PF09547"/>
    </source>
</evidence>
<feature type="domain" description="Stage IV sporulation protein A middle" evidence="3">
    <location>
        <begin position="238"/>
        <end position="415"/>
    </location>
</feature>
<dbReference type="Proteomes" id="UP000262969">
    <property type="component" value="Unassembled WGS sequence"/>
</dbReference>
<dbReference type="InterPro" id="IPR046841">
    <property type="entry name" value="SpoIVA_middle"/>
</dbReference>
<dbReference type="NCBIfam" id="TIGR02836">
    <property type="entry name" value="spore_IV_A"/>
    <property type="match status" value="1"/>
</dbReference>
<comment type="caution">
    <text evidence="5">The sequence shown here is derived from an EMBL/GenBank/DDBJ whole genome shotgun (WGS) entry which is preliminary data.</text>
</comment>
<dbReference type="GO" id="GO:0030435">
    <property type="term" value="P:sporulation resulting in formation of a cellular spore"/>
    <property type="evidence" value="ECO:0007669"/>
    <property type="project" value="UniProtKB-KW"/>
</dbReference>
<keyword evidence="1" id="KW-0547">Nucleotide-binding</keyword>
<organism evidence="5 6">
    <name type="scientific">Lachnoclostridium phytofermentans</name>
    <dbReference type="NCBI Taxonomy" id="66219"/>
    <lineage>
        <taxon>Bacteria</taxon>
        <taxon>Bacillati</taxon>
        <taxon>Bacillota</taxon>
        <taxon>Clostridia</taxon>
        <taxon>Lachnospirales</taxon>
        <taxon>Lachnospiraceae</taxon>
    </lineage>
</organism>
<evidence type="ECO:0000256" key="1">
    <source>
        <dbReference type="PIRNR" id="PIRNR007466"/>
    </source>
</evidence>
<keyword evidence="1" id="KW-0378">Hydrolase</keyword>
<dbReference type="GO" id="GO:0005737">
    <property type="term" value="C:cytoplasm"/>
    <property type="evidence" value="ECO:0007669"/>
    <property type="project" value="UniProtKB-SubCell"/>
</dbReference>
<dbReference type="PIRSF" id="PIRSF007466">
    <property type="entry name" value="SpoIVA"/>
    <property type="match status" value="1"/>
</dbReference>
<dbReference type="GO" id="GO:0005524">
    <property type="term" value="F:ATP binding"/>
    <property type="evidence" value="ECO:0007669"/>
    <property type="project" value="UniProtKB-KW"/>
</dbReference>
<dbReference type="Pfam" id="PF09547">
    <property type="entry name" value="SpoIVA_ATPase"/>
    <property type="match status" value="1"/>
</dbReference>
<keyword evidence="1" id="KW-0749">Sporulation</keyword>
<dbReference type="InterPro" id="IPR014201">
    <property type="entry name" value="Spore_IV_A"/>
</dbReference>
<feature type="domain" description="Stage IV sporulation protein A ATPase" evidence="2">
    <location>
        <begin position="1"/>
        <end position="237"/>
    </location>
</feature>
<keyword evidence="1" id="KW-0963">Cytoplasm</keyword>
<dbReference type="InterPro" id="IPR046842">
    <property type="entry name" value="SpoIVA_ATPase"/>
</dbReference>
<dbReference type="EMBL" id="DPVV01000257">
    <property type="protein sequence ID" value="HCL02303.1"/>
    <property type="molecule type" value="Genomic_DNA"/>
</dbReference>
<evidence type="ECO:0000313" key="5">
    <source>
        <dbReference type="EMBL" id="HCL02303.1"/>
    </source>
</evidence>
<dbReference type="Gene3D" id="3.40.50.300">
    <property type="entry name" value="P-loop containing nucleotide triphosphate hydrolases"/>
    <property type="match status" value="1"/>
</dbReference>
<dbReference type="InterPro" id="IPR046840">
    <property type="entry name" value="SpoIVA_C"/>
</dbReference>
<dbReference type="Pfam" id="PF20438">
    <property type="entry name" value="SpoIVA_middle"/>
    <property type="match status" value="1"/>
</dbReference>
<name>A0A3D2X6N9_9FIRM</name>
<comment type="function">
    <text evidence="1">ATPase. Has a role at an early stage in the morphogenesis of the spore coat.</text>
</comment>
<keyword evidence="1" id="KW-0067">ATP-binding</keyword>
<dbReference type="SUPFAM" id="SSF52540">
    <property type="entry name" value="P-loop containing nucleoside triphosphate hydrolases"/>
    <property type="match status" value="1"/>
</dbReference>
<proteinExistence type="predicted"/>
<reference evidence="5 6" key="1">
    <citation type="journal article" date="2018" name="Nat. Biotechnol.">
        <title>A standardized bacterial taxonomy based on genome phylogeny substantially revises the tree of life.</title>
        <authorList>
            <person name="Parks D.H."/>
            <person name="Chuvochina M."/>
            <person name="Waite D.W."/>
            <person name="Rinke C."/>
            <person name="Skarshewski A."/>
            <person name="Chaumeil P.A."/>
            <person name="Hugenholtz P."/>
        </authorList>
    </citation>
    <scope>NUCLEOTIDE SEQUENCE [LARGE SCALE GENOMIC DNA]</scope>
    <source>
        <strain evidence="5">UBA11728</strain>
    </source>
</reference>
<dbReference type="InterPro" id="IPR027417">
    <property type="entry name" value="P-loop_NTPase"/>
</dbReference>
<dbReference type="GO" id="GO:0016887">
    <property type="term" value="F:ATP hydrolysis activity"/>
    <property type="evidence" value="ECO:0007669"/>
    <property type="project" value="InterPro"/>
</dbReference>
<gene>
    <name evidence="5" type="primary">spoIVA</name>
    <name evidence="5" type="ORF">DHW61_07800</name>
</gene>
<feature type="domain" description="Sporulation stage IV protein A C-terminal" evidence="4">
    <location>
        <begin position="416"/>
        <end position="491"/>
    </location>
</feature>
<evidence type="ECO:0000259" key="4">
    <source>
        <dbReference type="Pfam" id="PF20439"/>
    </source>
</evidence>
<dbReference type="AlphaFoldDB" id="A0A3D2X6N9"/>
<protein>
    <recommendedName>
        <fullName evidence="1">Stage IV sporulation protein A</fullName>
        <ecNumber evidence="1">3.6.1.-</ecNumber>
    </recommendedName>
    <alternativeName>
        <fullName evidence="1">Coat morphogenetic protein SpoIVA</fullName>
    </alternativeName>
</protein>
<evidence type="ECO:0000313" key="6">
    <source>
        <dbReference type="Proteomes" id="UP000262969"/>
    </source>
</evidence>
<comment type="catalytic activity">
    <reaction evidence="1">
        <text>ATP + H2O = ADP + phosphate + H(+)</text>
        <dbReference type="Rhea" id="RHEA:13065"/>
        <dbReference type="ChEBI" id="CHEBI:15377"/>
        <dbReference type="ChEBI" id="CHEBI:15378"/>
        <dbReference type="ChEBI" id="CHEBI:30616"/>
        <dbReference type="ChEBI" id="CHEBI:43474"/>
        <dbReference type="ChEBI" id="CHEBI:456216"/>
    </reaction>
</comment>